<dbReference type="InterPro" id="IPR029154">
    <property type="entry name" value="HIBADH-like_NADP-bd"/>
</dbReference>
<dbReference type="GO" id="GO:0051287">
    <property type="term" value="F:NAD binding"/>
    <property type="evidence" value="ECO:0007669"/>
    <property type="project" value="InterPro"/>
</dbReference>
<dbReference type="GO" id="GO:0016491">
    <property type="term" value="F:oxidoreductase activity"/>
    <property type="evidence" value="ECO:0007669"/>
    <property type="project" value="UniProtKB-KW"/>
</dbReference>
<dbReference type="Gene3D" id="3.40.50.720">
    <property type="entry name" value="NAD(P)-binding Rossmann-like Domain"/>
    <property type="match status" value="1"/>
</dbReference>
<evidence type="ECO:0000256" key="3">
    <source>
        <dbReference type="ARBA" id="ARBA00023027"/>
    </source>
</evidence>
<proteinExistence type="inferred from homology"/>
<dbReference type="InterPro" id="IPR015815">
    <property type="entry name" value="HIBADH-related"/>
</dbReference>
<dbReference type="STRING" id="1236971.JCM9152_4050"/>
<dbReference type="Gene3D" id="1.10.1040.10">
    <property type="entry name" value="N-(1-d-carboxylethyl)-l-norvaline Dehydrogenase, domain 2"/>
    <property type="match status" value="1"/>
</dbReference>
<sequence length="287" mass="31162">MNVSFIGLGIMGLPMAKHLYRAGYLYKVYNRTRAKADYFLERGLEVSHTPKEAAAGANYIITIVSNSSDVEEVILGRNGVIHSASRGSTIIDMSSINPEISKQISLRLNEKGIQFIDAPVSGGEQGAIAGKLAIMVGGREEVVKDAEKVLKVMGSPVHVGAVGSGGYAKLANQIMVALHLQAMSEAFTLAKKANLDAEQLYLAIRNGLAGSHALDQKVSNIVEGEYEPGFKVSLHLKDLNNVLDAANELGVHLPITNEIQRFMKEMHREGMGELDHSSLYTYLQKKQ</sequence>
<dbReference type="GO" id="GO:0050661">
    <property type="term" value="F:NADP binding"/>
    <property type="evidence" value="ECO:0007669"/>
    <property type="project" value="InterPro"/>
</dbReference>
<dbReference type="RefSeq" id="WP_035346808.1">
    <property type="nucleotide sequence ID" value="NZ_BAUU01000038.1"/>
</dbReference>
<organism evidence="7 8">
    <name type="scientific">Halalkalibacter hemicellulosilyticusJCM 9152</name>
    <dbReference type="NCBI Taxonomy" id="1236971"/>
    <lineage>
        <taxon>Bacteria</taxon>
        <taxon>Bacillati</taxon>
        <taxon>Bacillota</taxon>
        <taxon>Bacilli</taxon>
        <taxon>Bacillales</taxon>
        <taxon>Bacillaceae</taxon>
        <taxon>Halalkalibacter</taxon>
    </lineage>
</organism>
<dbReference type="InterPro" id="IPR008927">
    <property type="entry name" value="6-PGluconate_DH-like_C_sf"/>
</dbReference>
<comment type="caution">
    <text evidence="7">The sequence shown here is derived from an EMBL/GenBank/DDBJ whole genome shotgun (WGS) entry which is preliminary data.</text>
</comment>
<evidence type="ECO:0000256" key="1">
    <source>
        <dbReference type="ARBA" id="ARBA00009080"/>
    </source>
</evidence>
<dbReference type="PANTHER" id="PTHR43060">
    <property type="entry name" value="3-HYDROXYISOBUTYRATE DEHYDROGENASE-LIKE 1, MITOCHONDRIAL-RELATED"/>
    <property type="match status" value="1"/>
</dbReference>
<name>W4QLK0_9BACI</name>
<accession>W4QLK0</accession>
<feature type="domain" description="3-hydroxyisobutyrate dehydrogenase-like NAD-binding" evidence="6">
    <location>
        <begin position="163"/>
        <end position="282"/>
    </location>
</feature>
<dbReference type="AlphaFoldDB" id="W4QLK0"/>
<dbReference type="SUPFAM" id="SSF48179">
    <property type="entry name" value="6-phosphogluconate dehydrogenase C-terminal domain-like"/>
    <property type="match status" value="1"/>
</dbReference>
<evidence type="ECO:0000256" key="2">
    <source>
        <dbReference type="ARBA" id="ARBA00023002"/>
    </source>
</evidence>
<dbReference type="OrthoDB" id="9786703at2"/>
<reference evidence="7" key="1">
    <citation type="journal article" date="2014" name="Genome Announc.">
        <title>Draft Genome Sequences of Three Alkaliphilic Bacillus Strains, Bacillus wakoensis JCM 9140T, Bacillus akibai JCM 9157T, and Bacillus hemicellulosilyticus JCM 9152T.</title>
        <authorList>
            <person name="Yuki M."/>
            <person name="Oshima K."/>
            <person name="Suda W."/>
            <person name="Oshida Y."/>
            <person name="Kitamura K."/>
            <person name="Iida T."/>
            <person name="Hattori M."/>
            <person name="Ohkuma M."/>
        </authorList>
    </citation>
    <scope>NUCLEOTIDE SEQUENCE [LARGE SCALE GENOMIC DNA]</scope>
    <source>
        <strain evidence="7">JCM 9152</strain>
    </source>
</reference>
<gene>
    <name evidence="7" type="ORF">JCM9152_4050</name>
</gene>
<evidence type="ECO:0000259" key="5">
    <source>
        <dbReference type="Pfam" id="PF03446"/>
    </source>
</evidence>
<dbReference type="PANTHER" id="PTHR43060:SF15">
    <property type="entry name" value="3-HYDROXYISOBUTYRATE DEHYDROGENASE-LIKE 1, MITOCHONDRIAL-RELATED"/>
    <property type="match status" value="1"/>
</dbReference>
<keyword evidence="3" id="KW-0520">NAD</keyword>
<dbReference type="Proteomes" id="UP000018895">
    <property type="component" value="Unassembled WGS sequence"/>
</dbReference>
<dbReference type="EMBL" id="BAUU01000038">
    <property type="protein sequence ID" value="GAE32513.1"/>
    <property type="molecule type" value="Genomic_DNA"/>
</dbReference>
<dbReference type="PIRSF" id="PIRSF000103">
    <property type="entry name" value="HIBADH"/>
    <property type="match status" value="1"/>
</dbReference>
<dbReference type="Pfam" id="PF03446">
    <property type="entry name" value="NAD_binding_2"/>
    <property type="match status" value="1"/>
</dbReference>
<feature type="active site" evidence="4">
    <location>
        <position position="169"/>
    </location>
</feature>
<keyword evidence="8" id="KW-1185">Reference proteome</keyword>
<dbReference type="InterPro" id="IPR006115">
    <property type="entry name" value="6PGDH_NADP-bd"/>
</dbReference>
<evidence type="ECO:0000313" key="8">
    <source>
        <dbReference type="Proteomes" id="UP000018895"/>
    </source>
</evidence>
<dbReference type="InterPro" id="IPR002204">
    <property type="entry name" value="3-OH-isobutyrate_DH-rel_CS"/>
</dbReference>
<dbReference type="PROSITE" id="PS00895">
    <property type="entry name" value="3_HYDROXYISOBUT_DH"/>
    <property type="match status" value="1"/>
</dbReference>
<evidence type="ECO:0000259" key="6">
    <source>
        <dbReference type="Pfam" id="PF14833"/>
    </source>
</evidence>
<keyword evidence="2" id="KW-0560">Oxidoreductase</keyword>
<dbReference type="SUPFAM" id="SSF51735">
    <property type="entry name" value="NAD(P)-binding Rossmann-fold domains"/>
    <property type="match status" value="1"/>
</dbReference>
<protein>
    <submittedName>
        <fullName evidence="7">2-hydroxy-3-oxopropionate reductase</fullName>
    </submittedName>
</protein>
<feature type="domain" description="6-phosphogluconate dehydrogenase NADP-binding" evidence="5">
    <location>
        <begin position="3"/>
        <end position="158"/>
    </location>
</feature>
<dbReference type="InterPro" id="IPR013328">
    <property type="entry name" value="6PGD_dom2"/>
</dbReference>
<dbReference type="GO" id="GO:0016054">
    <property type="term" value="P:organic acid catabolic process"/>
    <property type="evidence" value="ECO:0007669"/>
    <property type="project" value="UniProtKB-ARBA"/>
</dbReference>
<evidence type="ECO:0000256" key="4">
    <source>
        <dbReference type="PIRSR" id="PIRSR000103-1"/>
    </source>
</evidence>
<comment type="similarity">
    <text evidence="1">Belongs to the HIBADH-related family.</text>
</comment>
<dbReference type="Pfam" id="PF14833">
    <property type="entry name" value="NAD_binding_11"/>
    <property type="match status" value="1"/>
</dbReference>
<evidence type="ECO:0000313" key="7">
    <source>
        <dbReference type="EMBL" id="GAE32513.1"/>
    </source>
</evidence>
<dbReference type="InterPro" id="IPR036291">
    <property type="entry name" value="NAD(P)-bd_dom_sf"/>
</dbReference>